<dbReference type="InterPro" id="IPR008918">
    <property type="entry name" value="HhH2"/>
</dbReference>
<keyword evidence="6 11" id="KW-0378">Hydrolase</keyword>
<proteinExistence type="inferred from homology"/>
<keyword evidence="2 11" id="KW-0540">Nuclease</keyword>
<dbReference type="NCBIfam" id="TIGR03674">
    <property type="entry name" value="fen_arch"/>
    <property type="match status" value="1"/>
</dbReference>
<feature type="binding site" evidence="11">
    <location>
        <position position="152"/>
    </location>
    <ligand>
        <name>Mg(2+)</name>
        <dbReference type="ChEBI" id="CHEBI:18420"/>
        <label>1</label>
    </ligand>
</feature>
<feature type="binding site" evidence="11">
    <location>
        <position position="80"/>
    </location>
    <ligand>
        <name>Mg(2+)</name>
        <dbReference type="ChEBI" id="CHEBI:18420"/>
        <label>1</label>
    </ligand>
</feature>
<dbReference type="FunFam" id="1.10.150.20:FF:000030">
    <property type="entry name" value="Flap endonuclease GEN-like 1"/>
    <property type="match status" value="1"/>
</dbReference>
<sequence>MGVGLSQLVKAKQVSLDHLAGKTVAIDALNAIYQFLAIVRLPNGSLLVSRDGKVTSHIMGLFYRTINLLEHRVKPVYVFDGKPPALKKKELEERAKVKEKFQVEWLEALREGDLVKAFKKSVMTAKVNDEILADSKTLLELMGIPYVQAPSEGEAQAAYMAAKGDVWASASQDFDSLLFGSPRLIRNLTIAGKKYYPKKGIVEELIPEVIELESVLRELGLTREQLVDLAILMGTDYNEGIYGVGPKKALKLVKSYGSAEKVLNTLGLKLDVDLHAVRNIFLNAEVTDGYSLRWREPKFDELRDFLLSLDFNSERVEKGIERLKHALRLEKQSELSKWF</sequence>
<name>A0A497ESW7_9CREN</name>
<evidence type="ECO:0000256" key="3">
    <source>
        <dbReference type="ARBA" id="ARBA00022723"/>
    </source>
</evidence>
<dbReference type="GO" id="GO:0006281">
    <property type="term" value="P:DNA repair"/>
    <property type="evidence" value="ECO:0007669"/>
    <property type="project" value="UniProtKB-UniRule"/>
</dbReference>
<keyword evidence="8 11" id="KW-0460">Magnesium</keyword>
<feature type="domain" description="XPG-I" evidence="13">
    <location>
        <begin position="140"/>
        <end position="221"/>
    </location>
</feature>
<evidence type="ECO:0000259" key="14">
    <source>
        <dbReference type="SMART" id="SM00485"/>
    </source>
</evidence>
<organism evidence="15 16">
    <name type="scientific">Thermoproteota archaeon</name>
    <dbReference type="NCBI Taxonomy" id="2056631"/>
    <lineage>
        <taxon>Archaea</taxon>
        <taxon>Thermoproteota</taxon>
    </lineage>
</organism>
<keyword evidence="1 11" id="KW-0235">DNA replication</keyword>
<dbReference type="SMART" id="SM00484">
    <property type="entry name" value="XPGI"/>
    <property type="match status" value="1"/>
</dbReference>
<dbReference type="PANTHER" id="PTHR11081">
    <property type="entry name" value="FLAP ENDONUCLEASE FAMILY MEMBER"/>
    <property type="match status" value="1"/>
</dbReference>
<dbReference type="InterPro" id="IPR023426">
    <property type="entry name" value="Flap_endonuc"/>
</dbReference>
<evidence type="ECO:0000256" key="9">
    <source>
        <dbReference type="ARBA" id="ARBA00023204"/>
    </source>
</evidence>
<evidence type="ECO:0000256" key="10">
    <source>
        <dbReference type="ARBA" id="ARBA00024702"/>
    </source>
</evidence>
<feature type="binding site" evidence="11">
    <location>
        <position position="173"/>
    </location>
    <ligand>
        <name>Mg(2+)</name>
        <dbReference type="ChEBI" id="CHEBI:18420"/>
        <label>2</label>
    </ligand>
</feature>
<dbReference type="CDD" id="cd09903">
    <property type="entry name" value="H3TH_FEN1-Arc"/>
    <property type="match status" value="1"/>
</dbReference>
<dbReference type="InterPro" id="IPR006086">
    <property type="entry name" value="XPG-I_dom"/>
</dbReference>
<dbReference type="PANTHER" id="PTHR11081:SF9">
    <property type="entry name" value="FLAP ENDONUCLEASE 1"/>
    <property type="match status" value="1"/>
</dbReference>
<feature type="binding site" evidence="11">
    <location>
        <position position="27"/>
    </location>
    <ligand>
        <name>Mg(2+)</name>
        <dbReference type="ChEBI" id="CHEBI:18420"/>
        <label>1</label>
    </ligand>
</feature>
<dbReference type="Pfam" id="PF00867">
    <property type="entry name" value="XPG_I"/>
    <property type="match status" value="1"/>
</dbReference>
<feature type="region of interest" description="Interaction with PCNA" evidence="11">
    <location>
        <begin position="331"/>
        <end position="339"/>
    </location>
</feature>
<dbReference type="FunFam" id="3.40.50.1010:FF:000016">
    <property type="entry name" value="Flap endonuclease 1"/>
    <property type="match status" value="1"/>
</dbReference>
<dbReference type="Proteomes" id="UP000278475">
    <property type="component" value="Unassembled WGS sequence"/>
</dbReference>
<feature type="domain" description="5'-3' exonuclease" evidence="12">
    <location>
        <begin position="21"/>
        <end position="308"/>
    </location>
</feature>
<feature type="binding site" evidence="11">
    <location>
        <position position="154"/>
    </location>
    <ligand>
        <name>Mg(2+)</name>
        <dbReference type="ChEBI" id="CHEBI:18420"/>
        <label>1</label>
    </ligand>
</feature>
<protein>
    <recommendedName>
        <fullName evidence="11">Flap endonuclease 1</fullName>
        <shortName evidence="11">FEN-1</shortName>
        <ecNumber evidence="11">3.1.-.-</ecNumber>
    </recommendedName>
    <alternativeName>
        <fullName evidence="11">Flap structure-specific endonuclease 1</fullName>
    </alternativeName>
</protein>
<evidence type="ECO:0000256" key="8">
    <source>
        <dbReference type="ARBA" id="ARBA00022842"/>
    </source>
</evidence>
<feature type="binding site" evidence="11">
    <location>
        <position position="175"/>
    </location>
    <ligand>
        <name>Mg(2+)</name>
        <dbReference type="ChEBI" id="CHEBI:18420"/>
        <label>2</label>
    </ligand>
</feature>
<gene>
    <name evidence="11 15" type="primary">fen</name>
    <name evidence="15" type="ORF">DRJ31_01760</name>
</gene>
<dbReference type="GO" id="GO:0017108">
    <property type="term" value="F:5'-flap endonuclease activity"/>
    <property type="evidence" value="ECO:0007669"/>
    <property type="project" value="UniProtKB-UniRule"/>
</dbReference>
<dbReference type="GO" id="GO:0043137">
    <property type="term" value="P:DNA replication, removal of RNA primer"/>
    <property type="evidence" value="ECO:0007669"/>
    <property type="project" value="UniProtKB-UniRule"/>
</dbReference>
<evidence type="ECO:0000256" key="11">
    <source>
        <dbReference type="HAMAP-Rule" id="MF_00614"/>
    </source>
</evidence>
<dbReference type="SMART" id="SM00485">
    <property type="entry name" value="XPGN"/>
    <property type="match status" value="1"/>
</dbReference>
<keyword evidence="4 11" id="KW-0255">Endonuclease</keyword>
<feature type="binding site" evidence="11">
    <location>
        <position position="236"/>
    </location>
    <ligand>
        <name>Mg(2+)</name>
        <dbReference type="ChEBI" id="CHEBI:18420"/>
        <label>2</label>
    </ligand>
</feature>
<dbReference type="GO" id="GO:0008409">
    <property type="term" value="F:5'-3' exonuclease activity"/>
    <property type="evidence" value="ECO:0007669"/>
    <property type="project" value="UniProtKB-UniRule"/>
</dbReference>
<reference evidence="15 16" key="1">
    <citation type="submission" date="2018-06" db="EMBL/GenBank/DDBJ databases">
        <title>Extensive metabolic versatility and redundancy in microbially diverse, dynamic hydrothermal sediments.</title>
        <authorList>
            <person name="Dombrowski N."/>
            <person name="Teske A."/>
            <person name="Baker B.J."/>
        </authorList>
    </citation>
    <scope>NUCLEOTIDE SEQUENCE [LARGE SCALE GENOMIC DNA]</scope>
    <source>
        <strain evidence="15">B66_G16</strain>
    </source>
</reference>
<keyword evidence="3 11" id="KW-0479">Metal-binding</keyword>
<dbReference type="GO" id="GO:0003677">
    <property type="term" value="F:DNA binding"/>
    <property type="evidence" value="ECO:0007669"/>
    <property type="project" value="UniProtKB-UniRule"/>
</dbReference>
<comment type="subunit">
    <text evidence="11">Interacts with PCNA. PCNA stimulates the nuclease activity without altering cleavage specificity.</text>
</comment>
<comment type="cofactor">
    <cofactor evidence="11">
        <name>Mg(2+)</name>
        <dbReference type="ChEBI" id="CHEBI:18420"/>
    </cofactor>
    <text evidence="11">Binds 2 magnesium ions per subunit. They probably participate in the reaction catalyzed by the enzyme. May bind an additional third magnesium ion after substrate binding.</text>
</comment>
<dbReference type="Gene3D" id="3.40.50.1010">
    <property type="entry name" value="5'-nuclease"/>
    <property type="match status" value="1"/>
</dbReference>
<dbReference type="AlphaFoldDB" id="A0A497ESW7"/>
<evidence type="ECO:0000256" key="2">
    <source>
        <dbReference type="ARBA" id="ARBA00022722"/>
    </source>
</evidence>
<evidence type="ECO:0000259" key="13">
    <source>
        <dbReference type="SMART" id="SM00484"/>
    </source>
</evidence>
<comment type="function">
    <text evidence="11">Structure-specific nuclease with 5'-flap endonuclease and 5'-3' exonuclease activities involved in DNA replication and repair. During DNA replication, cleaves the 5'-overhanging flap structure that is generated by displacement synthesis when DNA polymerase encounters the 5'-end of a downstream Okazaki fragment. Binds the unpaired 3'-DNA end and kinks the DNA to facilitate 5' cleavage specificity. Cleaves one nucleotide into the double-stranded DNA from the junction in flap DNA, leaving a nick for ligation. Also involved in the base excision repair (BER) pathway. Acts as a genome stabilization factor that prevents flaps from equilibrating into structurs that lead to duplications and deletions. Also possesses 5'-3' exonuclease activity on nicked or gapped double-stranded DNA.</text>
</comment>
<dbReference type="CDD" id="cd09867">
    <property type="entry name" value="PIN_FEN1"/>
    <property type="match status" value="1"/>
</dbReference>
<dbReference type="InterPro" id="IPR019973">
    <property type="entry name" value="Flap_endonuc_arc"/>
</dbReference>
<dbReference type="InterPro" id="IPR036279">
    <property type="entry name" value="5-3_exonuclease_C_sf"/>
</dbReference>
<feature type="region of interest" description="N-domain" evidence="11">
    <location>
        <begin position="1"/>
        <end position="98"/>
    </location>
</feature>
<dbReference type="EMBL" id="QMQV01000008">
    <property type="protein sequence ID" value="RLE50327.1"/>
    <property type="molecule type" value="Genomic_DNA"/>
</dbReference>
<evidence type="ECO:0000259" key="12">
    <source>
        <dbReference type="SMART" id="SM00475"/>
    </source>
</evidence>
<keyword evidence="5 11" id="KW-0227">DNA damage</keyword>
<dbReference type="PROSITE" id="PS00841">
    <property type="entry name" value="XPG_1"/>
    <property type="match status" value="1"/>
</dbReference>
<evidence type="ECO:0000313" key="16">
    <source>
        <dbReference type="Proteomes" id="UP000278475"/>
    </source>
</evidence>
<dbReference type="Gene3D" id="1.10.150.20">
    <property type="entry name" value="5' to 3' exonuclease, C-terminal subdomain"/>
    <property type="match status" value="1"/>
</dbReference>
<evidence type="ECO:0000313" key="15">
    <source>
        <dbReference type="EMBL" id="RLE50327.1"/>
    </source>
</evidence>
<dbReference type="InterPro" id="IPR029060">
    <property type="entry name" value="PIN-like_dom_sf"/>
</dbReference>
<dbReference type="SMART" id="SM00475">
    <property type="entry name" value="53EXOc"/>
    <property type="match status" value="1"/>
</dbReference>
<dbReference type="SUPFAM" id="SSF88723">
    <property type="entry name" value="PIN domain-like"/>
    <property type="match status" value="1"/>
</dbReference>
<dbReference type="InterPro" id="IPR019974">
    <property type="entry name" value="XPG_CS"/>
</dbReference>
<dbReference type="SUPFAM" id="SSF47807">
    <property type="entry name" value="5' to 3' exonuclease, C-terminal subdomain"/>
    <property type="match status" value="1"/>
</dbReference>
<evidence type="ECO:0000256" key="7">
    <source>
        <dbReference type="ARBA" id="ARBA00022839"/>
    </source>
</evidence>
<accession>A0A497ESW7</accession>
<dbReference type="Pfam" id="PF00752">
    <property type="entry name" value="XPG_N"/>
    <property type="match status" value="1"/>
</dbReference>
<dbReference type="InterPro" id="IPR002421">
    <property type="entry name" value="5-3_exonuclease"/>
</dbReference>
<dbReference type="SMART" id="SM00279">
    <property type="entry name" value="HhH2"/>
    <property type="match status" value="1"/>
</dbReference>
<comment type="caution">
    <text evidence="11">Lacks conserved residue(s) required for the propagation of feature annotation.</text>
</comment>
<comment type="similarity">
    <text evidence="11">Belongs to the XPG/RAD2 endonuclease family. FEN1 subfamily.</text>
</comment>
<keyword evidence="7 11" id="KW-0269">Exonuclease</keyword>
<dbReference type="InterPro" id="IPR006085">
    <property type="entry name" value="XPG_DNA_repair_N"/>
</dbReference>
<evidence type="ECO:0000256" key="1">
    <source>
        <dbReference type="ARBA" id="ARBA00022705"/>
    </source>
</evidence>
<comment type="function">
    <text evidence="10">Structure-specific nuclease with 5'-flap endonuclease and 5'-3' exonuclease activities involved in DNA replication and repair. During DNA replication, cleaves the 5'-overhanging flap structure that is generated by displacement synthesis when DNA polymerase encounters the 5'-end of a downstream Okazaki fragment. Binds the unpaired 3'-DNA end and kinks the DNA to facilitate 5' cleavage specificity. Cleaves one nucleotide into the double-stranded DNA from the junction in flap DNA, leaving a nick for ligation. Also involved in the base excision repair (BER) pathway. Acts as a genome stabilization factor that prevents flaps from equilibrating into structures that lead to duplications and deletions. Also possesses 5'-3' exonuclease activity on nicked or gapped double-stranded DNA.</text>
</comment>
<dbReference type="InterPro" id="IPR006084">
    <property type="entry name" value="XPG/Rad2"/>
</dbReference>
<dbReference type="GO" id="GO:0000287">
    <property type="term" value="F:magnesium ion binding"/>
    <property type="evidence" value="ECO:0007669"/>
    <property type="project" value="UniProtKB-UniRule"/>
</dbReference>
<evidence type="ECO:0000256" key="5">
    <source>
        <dbReference type="ARBA" id="ARBA00022763"/>
    </source>
</evidence>
<dbReference type="EC" id="3.1.-.-" evidence="11"/>
<comment type="caution">
    <text evidence="15">The sequence shown here is derived from an EMBL/GenBank/DDBJ whole genome shotgun (WGS) entry which is preliminary data.</text>
</comment>
<dbReference type="PRINTS" id="PR00853">
    <property type="entry name" value="XPGRADSUPER"/>
</dbReference>
<feature type="domain" description="XPG N-terminal" evidence="14">
    <location>
        <begin position="1"/>
        <end position="101"/>
    </location>
</feature>
<evidence type="ECO:0000256" key="4">
    <source>
        <dbReference type="ARBA" id="ARBA00022759"/>
    </source>
</evidence>
<evidence type="ECO:0000256" key="6">
    <source>
        <dbReference type="ARBA" id="ARBA00022801"/>
    </source>
</evidence>
<keyword evidence="9 11" id="KW-0234">DNA repair</keyword>
<dbReference type="HAMAP" id="MF_00614">
    <property type="entry name" value="Fen"/>
    <property type="match status" value="1"/>
</dbReference>